<evidence type="ECO:0000313" key="3">
    <source>
        <dbReference type="Proteomes" id="UP000242146"/>
    </source>
</evidence>
<protein>
    <recommendedName>
        <fullName evidence="1">SAC3/GANP/THP3 conserved domain-containing protein</fullName>
    </recommendedName>
</protein>
<dbReference type="Pfam" id="PF03399">
    <property type="entry name" value="SAC3_GANP"/>
    <property type="match status" value="1"/>
</dbReference>
<comment type="caution">
    <text evidence="2">The sequence shown here is derived from an EMBL/GenBank/DDBJ whole genome shotgun (WGS) entry which is preliminary data.</text>
</comment>
<sequence length="302" mass="34784">MTADEERKRMERLQRFQNNASTSNIPAPIPSMRKGDAVVGTSTEVLKDYLRLTSEVDPRNVRPYLILKQALKQVTNRYKDGAEYPWVCSQMKSIRQDLMVQHIANKFSVKVYEYHARIALEKSDMGEFNQCQSQLKILYAKGIHGHEEEFLAYRLLYFIFSQHRSDMALVLGEIKSSAYKSSPGVQHALAVHHALETGNYHVFFILYQDAPNMNGYLLDQFVNRERIKALCIICKAYQAGIPVTFVATELGFDDVRLFKRFLKVYHITKRSYENGILQCKAVLPMLTTAMAKFNQVDIRGQL</sequence>
<evidence type="ECO:0000259" key="1">
    <source>
        <dbReference type="Pfam" id="PF03399"/>
    </source>
</evidence>
<dbReference type="STRING" id="101127.A0A1X2GY45"/>
<name>A0A1X2GY45_9FUNG</name>
<dbReference type="OrthoDB" id="199574at2759"/>
<organism evidence="2 3">
    <name type="scientific">Hesseltinella vesiculosa</name>
    <dbReference type="NCBI Taxonomy" id="101127"/>
    <lineage>
        <taxon>Eukaryota</taxon>
        <taxon>Fungi</taxon>
        <taxon>Fungi incertae sedis</taxon>
        <taxon>Mucoromycota</taxon>
        <taxon>Mucoromycotina</taxon>
        <taxon>Mucoromycetes</taxon>
        <taxon>Mucorales</taxon>
        <taxon>Cunninghamellaceae</taxon>
        <taxon>Hesseltinella</taxon>
    </lineage>
</organism>
<evidence type="ECO:0000313" key="2">
    <source>
        <dbReference type="EMBL" id="ORX63008.1"/>
    </source>
</evidence>
<dbReference type="InterPro" id="IPR045107">
    <property type="entry name" value="SAC3/GANP/THP3"/>
</dbReference>
<dbReference type="InterPro" id="IPR005062">
    <property type="entry name" value="SAC3/GANP/THP3_conserved"/>
</dbReference>
<dbReference type="PANTHER" id="PTHR12436:SF4">
    <property type="entry name" value="LEUKOCYTE RECEPTOR CLUSTER MEMBER 8"/>
    <property type="match status" value="1"/>
</dbReference>
<proteinExistence type="predicted"/>
<dbReference type="GO" id="GO:0005634">
    <property type="term" value="C:nucleus"/>
    <property type="evidence" value="ECO:0007669"/>
    <property type="project" value="TreeGrafter"/>
</dbReference>
<reference evidence="2 3" key="1">
    <citation type="submission" date="2016-07" db="EMBL/GenBank/DDBJ databases">
        <title>Pervasive Adenine N6-methylation of Active Genes in Fungi.</title>
        <authorList>
            <consortium name="DOE Joint Genome Institute"/>
            <person name="Mondo S.J."/>
            <person name="Dannebaum R.O."/>
            <person name="Kuo R.C."/>
            <person name="Labutti K."/>
            <person name="Haridas S."/>
            <person name="Kuo A."/>
            <person name="Salamov A."/>
            <person name="Ahrendt S.R."/>
            <person name="Lipzen A."/>
            <person name="Sullivan W."/>
            <person name="Andreopoulos W.B."/>
            <person name="Clum A."/>
            <person name="Lindquist E."/>
            <person name="Daum C."/>
            <person name="Ramamoorthy G.K."/>
            <person name="Gryganskyi A."/>
            <person name="Culley D."/>
            <person name="Magnuson J.K."/>
            <person name="James T.Y."/>
            <person name="O'Malley M.A."/>
            <person name="Stajich J.E."/>
            <person name="Spatafora J.W."/>
            <person name="Visel A."/>
            <person name="Grigoriev I.V."/>
        </authorList>
    </citation>
    <scope>NUCLEOTIDE SEQUENCE [LARGE SCALE GENOMIC DNA]</scope>
    <source>
        <strain evidence="2 3">NRRL 3301</strain>
    </source>
</reference>
<dbReference type="AlphaFoldDB" id="A0A1X2GY45"/>
<dbReference type="Proteomes" id="UP000242146">
    <property type="component" value="Unassembled WGS sequence"/>
</dbReference>
<dbReference type="PANTHER" id="PTHR12436">
    <property type="entry name" value="80 KDA MCM3-ASSOCIATED PROTEIN"/>
    <property type="match status" value="1"/>
</dbReference>
<accession>A0A1X2GY45</accession>
<keyword evidence="3" id="KW-1185">Reference proteome</keyword>
<dbReference type="EMBL" id="MCGT01000001">
    <property type="protein sequence ID" value="ORX63008.1"/>
    <property type="molecule type" value="Genomic_DNA"/>
</dbReference>
<dbReference type="Gene3D" id="1.25.40.990">
    <property type="match status" value="1"/>
</dbReference>
<gene>
    <name evidence="2" type="ORF">DM01DRAFT_1360897</name>
</gene>
<feature type="domain" description="SAC3/GANP/THP3 conserved" evidence="1">
    <location>
        <begin position="43"/>
        <end position="268"/>
    </location>
</feature>